<dbReference type="eggNOG" id="KOG0778">
    <property type="taxonomic scope" value="Eukaryota"/>
</dbReference>
<protein>
    <submittedName>
        <fullName evidence="1">Uncharacterized protein</fullName>
    </submittedName>
</protein>
<dbReference type="PANTHER" id="PTHR34835:SF60">
    <property type="entry name" value="OS10G0490300 PROTEIN"/>
    <property type="match status" value="1"/>
</dbReference>
<dbReference type="EnsemblPlants" id="OPUNC10G01730.1">
    <property type="protein sequence ID" value="OPUNC10G01730.1"/>
    <property type="gene ID" value="OPUNC10G01730"/>
</dbReference>
<evidence type="ECO:0000313" key="2">
    <source>
        <dbReference type="Proteomes" id="UP000026962"/>
    </source>
</evidence>
<dbReference type="Proteomes" id="UP000026962">
    <property type="component" value="Chromosome 10"/>
</dbReference>
<keyword evidence="2" id="KW-1185">Reference proteome</keyword>
<name>A0A0E0M5F0_ORYPU</name>
<proteinExistence type="predicted"/>
<dbReference type="HOGENOM" id="CLU_1163680_0_0_1"/>
<evidence type="ECO:0000313" key="1">
    <source>
        <dbReference type="EnsemblPlants" id="OPUNC10G01730.1"/>
    </source>
</evidence>
<reference evidence="1" key="1">
    <citation type="submission" date="2015-04" db="UniProtKB">
        <authorList>
            <consortium name="EnsemblPlants"/>
        </authorList>
    </citation>
    <scope>IDENTIFICATION</scope>
</reference>
<dbReference type="OMA" id="SICPFLA"/>
<dbReference type="AlphaFoldDB" id="A0A0E0M5F0"/>
<reference evidence="1" key="2">
    <citation type="submission" date="2018-05" db="EMBL/GenBank/DDBJ databases">
        <title>OpunRS2 (Oryza punctata Reference Sequence Version 2).</title>
        <authorList>
            <person name="Zhang J."/>
            <person name="Kudrna D."/>
            <person name="Lee S."/>
            <person name="Talag J."/>
            <person name="Welchert J."/>
            <person name="Wing R.A."/>
        </authorList>
    </citation>
    <scope>NUCLEOTIDE SEQUENCE [LARGE SCALE GENOMIC DNA]</scope>
</reference>
<dbReference type="Gramene" id="OPUNC10G01730.1">
    <property type="protein sequence ID" value="OPUNC10G01730.1"/>
    <property type="gene ID" value="OPUNC10G01730"/>
</dbReference>
<accession>A0A0E0M5F0</accession>
<dbReference type="PANTHER" id="PTHR34835">
    <property type="entry name" value="OS07G0283600 PROTEIN-RELATED"/>
    <property type="match status" value="1"/>
</dbReference>
<sequence length="239" mass="27027">MDQVFNNLKQKLNIPSNIADYKMKGKSKVDDVKPDSSSRFSVKYFSEVLAALTPHHKIVISNSCFHNMLHFEQCFVPNSFAIWIANQVDINSSDIIVRDKVIPLNRESVHIVLGLPLGGKSIHSNSDLGKRNILDSFAITTIPSVKFFGAKLINNEDLSDEQILIKLDKSKTFGGCLFYLAVNYLDFLNFGLRKIPSSVPRIKVWKNSMIKDHAKFDKISDGIYGRRPVKDISSTCYEK</sequence>
<organism evidence="1">
    <name type="scientific">Oryza punctata</name>
    <name type="common">Red rice</name>
    <dbReference type="NCBI Taxonomy" id="4537"/>
    <lineage>
        <taxon>Eukaryota</taxon>
        <taxon>Viridiplantae</taxon>
        <taxon>Streptophyta</taxon>
        <taxon>Embryophyta</taxon>
        <taxon>Tracheophyta</taxon>
        <taxon>Spermatophyta</taxon>
        <taxon>Magnoliopsida</taxon>
        <taxon>Liliopsida</taxon>
        <taxon>Poales</taxon>
        <taxon>Poaceae</taxon>
        <taxon>BOP clade</taxon>
        <taxon>Oryzoideae</taxon>
        <taxon>Oryzeae</taxon>
        <taxon>Oryzinae</taxon>
        <taxon>Oryza</taxon>
    </lineage>
</organism>